<evidence type="ECO:0000256" key="2">
    <source>
        <dbReference type="SAM" id="MobiDB-lite"/>
    </source>
</evidence>
<protein>
    <recommendedName>
        <fullName evidence="5">DUF1985 domain-containing protein</fullName>
    </recommendedName>
</protein>
<dbReference type="AlphaFoldDB" id="A0AAD4SBC2"/>
<evidence type="ECO:0008006" key="5">
    <source>
        <dbReference type="Google" id="ProtNLM"/>
    </source>
</evidence>
<proteinExistence type="predicted"/>
<gene>
    <name evidence="3" type="ORF">MKW98_008300</name>
</gene>
<evidence type="ECO:0000313" key="3">
    <source>
        <dbReference type="EMBL" id="KAI3878023.1"/>
    </source>
</evidence>
<evidence type="ECO:0000256" key="1">
    <source>
        <dbReference type="SAM" id="Coils"/>
    </source>
</evidence>
<dbReference type="Proteomes" id="UP001202328">
    <property type="component" value="Unassembled WGS sequence"/>
</dbReference>
<evidence type="ECO:0000313" key="4">
    <source>
        <dbReference type="Proteomes" id="UP001202328"/>
    </source>
</evidence>
<accession>A0AAD4SBC2</accession>
<name>A0AAD4SBC2_9MAGN</name>
<organism evidence="3 4">
    <name type="scientific">Papaver atlanticum</name>
    <dbReference type="NCBI Taxonomy" id="357466"/>
    <lineage>
        <taxon>Eukaryota</taxon>
        <taxon>Viridiplantae</taxon>
        <taxon>Streptophyta</taxon>
        <taxon>Embryophyta</taxon>
        <taxon>Tracheophyta</taxon>
        <taxon>Spermatophyta</taxon>
        <taxon>Magnoliopsida</taxon>
        <taxon>Ranunculales</taxon>
        <taxon>Papaveraceae</taxon>
        <taxon>Papaveroideae</taxon>
        <taxon>Papaver</taxon>
    </lineage>
</organism>
<dbReference type="EMBL" id="JAJJMB010012336">
    <property type="protein sequence ID" value="KAI3878023.1"/>
    <property type="molecule type" value="Genomic_DNA"/>
</dbReference>
<feature type="coiled-coil region" evidence="1">
    <location>
        <begin position="238"/>
        <end position="265"/>
    </location>
</feature>
<comment type="caution">
    <text evidence="3">The sequence shown here is derived from an EMBL/GenBank/DDBJ whole genome shotgun (WGS) entry which is preliminary data.</text>
</comment>
<keyword evidence="4" id="KW-1185">Reference proteome</keyword>
<sequence length="736" mass="83672">MVNLEESRTSKLCEEMYSTGFIGECEDNFNDTYVQTIRIGEHERTILFWQQRNLRLHVQAQMREQAGLDENGFIGECEDNFNDTYVQTVRIGKKTSKAKDQISEGYIAQMREQAGLDENGARNTSTQWYSDAHMIKLGILMVKIRFRLAYIFLSLCRFVGNVVTEICIVELIVWVSTKAAKQQFVVVVEERNYVYPDEYKYRTDYCEIKAYSGYNVLNAICDELSDAEKALFRETKIVDLNAEEMKKAEDRKNRIKAERKKKIVKVGTKERMKLNAVDRVKLALVYVVHRFIYGHQDITGIEAIIWHLVEDFVKFNNYPWGHVGYKQTFEKTHTAFVYQMNKYQNAAVKPTKLPSIHPQGMPGVLVVWAVQVFPKLLAMCGAEKASNGWLPYIFTVCCTNALTYEKVSNTLEPVQGNSEVRVIEDILWPEPVFDRLLIPGSVEGPLSDKDVVEDVSPIVQQPNASQGNVHMYDTIKEGNGTDEKASDAAFNPQPDADIWKVRFDQLFSVVVDINSQVTQLSGQVVHLNNTCTAFKEELSFLKSRTFRPTFMGNCNCDGMSDGASWNPNNIVKEVGGDVYENPIIDVGEEAVDNDEAETRRNHILGHDDAYAHDDDELLNTSLPYNTPTKKYEEADNDLKSPRGKKRNHDEVEASGCANENSLPKGGRIRKDSKYQQTPYTAIRYTRKPRGGVEKKVAFVEDEGVLNKKKGLKKAECSKIDLEISPLGRKIIPRSIS</sequence>
<reference evidence="3" key="1">
    <citation type="submission" date="2022-04" db="EMBL/GenBank/DDBJ databases">
        <title>A functionally conserved STORR gene fusion in Papaver species that diverged 16.8 million years ago.</title>
        <authorList>
            <person name="Catania T."/>
        </authorList>
    </citation>
    <scope>NUCLEOTIDE SEQUENCE</scope>
    <source>
        <strain evidence="3">S-188037</strain>
    </source>
</reference>
<dbReference type="PANTHER" id="PTHR48449:SF1">
    <property type="entry name" value="DUF1985 DOMAIN-CONTAINING PROTEIN"/>
    <property type="match status" value="1"/>
</dbReference>
<feature type="compositionally biased region" description="Basic and acidic residues" evidence="2">
    <location>
        <begin position="629"/>
        <end position="640"/>
    </location>
</feature>
<dbReference type="PANTHER" id="PTHR48449">
    <property type="entry name" value="DUF1985 DOMAIN-CONTAINING PROTEIN"/>
    <property type="match status" value="1"/>
</dbReference>
<keyword evidence="1" id="KW-0175">Coiled coil</keyword>
<feature type="region of interest" description="Disordered" evidence="2">
    <location>
        <begin position="620"/>
        <end position="669"/>
    </location>
</feature>